<dbReference type="Gene3D" id="3.40.630.30">
    <property type="match status" value="1"/>
</dbReference>
<keyword evidence="3" id="KW-1185">Reference proteome</keyword>
<gene>
    <name evidence="2" type="ORF">MKQ68_21480</name>
</gene>
<dbReference type="PANTHER" id="PTHR43792:SF13">
    <property type="entry name" value="ACETYLTRANSFERASE"/>
    <property type="match status" value="1"/>
</dbReference>
<dbReference type="InterPro" id="IPR016181">
    <property type="entry name" value="Acyl_CoA_acyltransferase"/>
</dbReference>
<dbReference type="InterPro" id="IPR051531">
    <property type="entry name" value="N-acetyltransferase"/>
</dbReference>
<dbReference type="PROSITE" id="PS51186">
    <property type="entry name" value="GNAT"/>
    <property type="match status" value="1"/>
</dbReference>
<dbReference type="Proteomes" id="UP001162741">
    <property type="component" value="Chromosome"/>
</dbReference>
<evidence type="ECO:0000313" key="2">
    <source>
        <dbReference type="EMBL" id="UYQ92655.1"/>
    </source>
</evidence>
<dbReference type="InterPro" id="IPR000182">
    <property type="entry name" value="GNAT_dom"/>
</dbReference>
<accession>A0ABY6IZ55</accession>
<sequence length="179" mass="20520">MSYLETERLRLIPLSHKLLLLWQQDRAAMELQLGLNPSAMVIDAEYQFEMTDALVNFWLPKTAEFPDKYEWYTNWEIVFKAENKSIGGIGVGYPNEDGVSETGFMLDASYQGRGLALEALKAMLGWAFRNGELKTILARTYTHNEACRKLVQNAGFVQVKEEEGLLHYHKCRRPLVLST</sequence>
<protein>
    <submittedName>
        <fullName evidence="2">GNAT family N-acetyltransferase</fullName>
    </submittedName>
</protein>
<name>A0ABY6IZ55_9BACT</name>
<dbReference type="PANTHER" id="PTHR43792">
    <property type="entry name" value="GNAT FAMILY, PUTATIVE (AFU_ORTHOLOGUE AFUA_3G00765)-RELATED-RELATED"/>
    <property type="match status" value="1"/>
</dbReference>
<dbReference type="EMBL" id="CP107006">
    <property type="protein sequence ID" value="UYQ92655.1"/>
    <property type="molecule type" value="Genomic_DNA"/>
</dbReference>
<organism evidence="2 3">
    <name type="scientific">Chitinophaga horti</name>
    <dbReference type="NCBI Taxonomy" id="2920382"/>
    <lineage>
        <taxon>Bacteria</taxon>
        <taxon>Pseudomonadati</taxon>
        <taxon>Bacteroidota</taxon>
        <taxon>Chitinophagia</taxon>
        <taxon>Chitinophagales</taxon>
        <taxon>Chitinophagaceae</taxon>
        <taxon>Chitinophaga</taxon>
    </lineage>
</organism>
<evidence type="ECO:0000313" key="3">
    <source>
        <dbReference type="Proteomes" id="UP001162741"/>
    </source>
</evidence>
<reference evidence="2" key="1">
    <citation type="submission" date="2022-10" db="EMBL/GenBank/DDBJ databases">
        <title>Chitinophaga sp. nov., isolated from soil.</title>
        <authorList>
            <person name="Jeon C.O."/>
        </authorList>
    </citation>
    <scope>NUCLEOTIDE SEQUENCE</scope>
    <source>
        <strain evidence="2">R8</strain>
    </source>
</reference>
<feature type="domain" description="N-acetyltransferase" evidence="1">
    <location>
        <begin position="40"/>
        <end position="174"/>
    </location>
</feature>
<proteinExistence type="predicted"/>
<dbReference type="SUPFAM" id="SSF55729">
    <property type="entry name" value="Acyl-CoA N-acyltransferases (Nat)"/>
    <property type="match status" value="1"/>
</dbReference>
<dbReference type="Pfam" id="PF13302">
    <property type="entry name" value="Acetyltransf_3"/>
    <property type="match status" value="1"/>
</dbReference>
<dbReference type="RefSeq" id="WP_264280886.1">
    <property type="nucleotide sequence ID" value="NZ_CP107006.1"/>
</dbReference>
<evidence type="ECO:0000259" key="1">
    <source>
        <dbReference type="PROSITE" id="PS51186"/>
    </source>
</evidence>